<dbReference type="EMBL" id="CP104013">
    <property type="protein sequence ID" value="UYP47558.1"/>
    <property type="molecule type" value="Genomic_DNA"/>
</dbReference>
<keyword evidence="3" id="KW-1185">Reference proteome</keyword>
<evidence type="ECO:0000259" key="1">
    <source>
        <dbReference type="Pfam" id="PF00016"/>
    </source>
</evidence>
<name>A0ABY6HVK5_9ARCH</name>
<dbReference type="InterPro" id="IPR033966">
    <property type="entry name" value="RuBisCO"/>
</dbReference>
<dbReference type="Pfam" id="PF00016">
    <property type="entry name" value="RuBisCO_large"/>
    <property type="match status" value="1"/>
</dbReference>
<keyword evidence="2" id="KW-0456">Lyase</keyword>
<dbReference type="Proteomes" id="UP001208689">
    <property type="component" value="Chromosome"/>
</dbReference>
<reference evidence="2" key="1">
    <citation type="submission" date="2022-09" db="EMBL/GenBank/DDBJ databases">
        <title>Actin cytoskeleton and complex cell architecture in an #Asgard archaeon.</title>
        <authorList>
            <person name="Ponce Toledo R.I."/>
            <person name="Schleper C."/>
            <person name="Rodrigues Oliveira T."/>
            <person name="Wollweber F."/>
            <person name="Xu J."/>
            <person name="Rittmann S."/>
            <person name="Klingl A."/>
            <person name="Pilhofer M."/>
        </authorList>
    </citation>
    <scope>NUCLEOTIDE SEQUENCE</scope>
    <source>
        <strain evidence="2">B-35</strain>
    </source>
</reference>
<gene>
    <name evidence="2" type="ORF">NEF87_003843</name>
</gene>
<dbReference type="InterPro" id="IPR000685">
    <property type="entry name" value="RuBisCO_lsu_C"/>
</dbReference>
<sequence length="245" mass="26195">MDVVKDDELISGHAFNTIEDRVTAVMAGLDKAKEETGEKTIYMINVTDNLPKVYDNIATVQAHGGNGILINYLPQGLSVVQHIAEDPSVKIPIQMHMDFAGVWYCDAWSGVTSKLTLGKLPRLVGGDVVVMPAPYGKAPVVPERFIQNAMECVYPLPGIKPMMPMPSGGITPGMVEFAMRDIGSNIMIGAGGGIHSHEMGPTSGAIAFRQAIDAFMACIPAKKAAKEHKELGVAMGMWGSKKTGK</sequence>
<proteinExistence type="predicted"/>
<feature type="domain" description="Ribulose bisphosphate carboxylase large subunit C-terminal" evidence="1">
    <location>
        <begin position="1"/>
        <end position="238"/>
    </location>
</feature>
<dbReference type="SUPFAM" id="SSF51649">
    <property type="entry name" value="RuBisCo, C-terminal domain"/>
    <property type="match status" value="1"/>
</dbReference>
<organism evidence="2 3">
    <name type="scientific">Candidatus Lokiarchaeum ossiferum</name>
    <dbReference type="NCBI Taxonomy" id="2951803"/>
    <lineage>
        <taxon>Archaea</taxon>
        <taxon>Promethearchaeati</taxon>
        <taxon>Promethearchaeota</taxon>
        <taxon>Promethearchaeia</taxon>
        <taxon>Promethearchaeales</taxon>
        <taxon>Promethearchaeaceae</taxon>
        <taxon>Candidatus Lokiarchaeum</taxon>
    </lineage>
</organism>
<dbReference type="PANTHER" id="PTHR42704:SF17">
    <property type="entry name" value="RIBULOSE BISPHOSPHATE CARBOXYLASE LARGE CHAIN"/>
    <property type="match status" value="1"/>
</dbReference>
<dbReference type="InterPro" id="IPR036376">
    <property type="entry name" value="RuBisCO_lsu_C_sf"/>
</dbReference>
<dbReference type="GO" id="GO:0016984">
    <property type="term" value="F:ribulose-bisphosphate carboxylase activity"/>
    <property type="evidence" value="ECO:0007669"/>
    <property type="project" value="UniProtKB-EC"/>
</dbReference>
<accession>A0ABY6HVK5</accession>
<protein>
    <submittedName>
        <fullName evidence="2">Ribulose bisphosphate carboxylase</fullName>
        <ecNumber evidence="2">4.1.1.39</ecNumber>
    </submittedName>
</protein>
<dbReference type="EC" id="4.1.1.39" evidence="2"/>
<evidence type="ECO:0000313" key="2">
    <source>
        <dbReference type="EMBL" id="UYP47558.1"/>
    </source>
</evidence>
<evidence type="ECO:0000313" key="3">
    <source>
        <dbReference type="Proteomes" id="UP001208689"/>
    </source>
</evidence>
<dbReference type="PANTHER" id="PTHR42704">
    <property type="entry name" value="RIBULOSE BISPHOSPHATE CARBOXYLASE"/>
    <property type="match status" value="1"/>
</dbReference>
<dbReference type="Gene3D" id="3.20.20.110">
    <property type="entry name" value="Ribulose bisphosphate carboxylase, large subunit, C-terminal domain"/>
    <property type="match status" value="1"/>
</dbReference>